<evidence type="ECO:0000313" key="2">
    <source>
        <dbReference type="EMBL" id="SFO07705.1"/>
    </source>
</evidence>
<dbReference type="PANTHER" id="PTHR40596:SF1">
    <property type="entry name" value="CITRATE LYASE ALPHA CHAIN"/>
    <property type="match status" value="1"/>
</dbReference>
<dbReference type="EC" id="2.8.3.10" evidence="1"/>
<comment type="catalytic activity">
    <reaction evidence="1">
        <text>citrate + acetyl-CoA = (3S)-citryl-CoA + acetate</text>
        <dbReference type="Rhea" id="RHEA:19405"/>
        <dbReference type="ChEBI" id="CHEBI:16947"/>
        <dbReference type="ChEBI" id="CHEBI:30089"/>
        <dbReference type="ChEBI" id="CHEBI:57288"/>
        <dbReference type="ChEBI" id="CHEBI:57321"/>
        <dbReference type="EC" id="2.8.3.10"/>
    </reaction>
</comment>
<dbReference type="EMBL" id="FOVK01000014">
    <property type="protein sequence ID" value="SFO07705.1"/>
    <property type="molecule type" value="Genomic_DNA"/>
</dbReference>
<keyword evidence="1 2" id="KW-0808">Transferase</keyword>
<protein>
    <recommendedName>
        <fullName evidence="1">Citrate lyase alpha chain</fullName>
        <shortName evidence="1">Citrase alpha chain</shortName>
        <ecNumber evidence="1">2.8.3.10</ecNumber>
        <ecNumber evidence="1">4.1.3.6</ecNumber>
    </recommendedName>
    <alternativeName>
        <fullName evidence="1">Citrate (pro-3S)-lyase alpha chain</fullName>
    </alternativeName>
    <alternativeName>
        <fullName evidence="1">Citrate CoA-transferase subunit</fullName>
    </alternativeName>
</protein>
<dbReference type="GO" id="GO:0008815">
    <property type="term" value="F:citrate (pro-3S)-lyase activity"/>
    <property type="evidence" value="ECO:0007669"/>
    <property type="project" value="UniProtKB-UniRule"/>
</dbReference>
<dbReference type="Gene3D" id="3.40.1080.10">
    <property type="entry name" value="Glutaconate Coenzyme A-transferase"/>
    <property type="match status" value="2"/>
</dbReference>
<dbReference type="InterPro" id="IPR037171">
    <property type="entry name" value="NagB/RpiA_transferase-like"/>
</dbReference>
<dbReference type="PANTHER" id="PTHR40596">
    <property type="entry name" value="CITRATE LYASE ALPHA CHAIN"/>
    <property type="match status" value="1"/>
</dbReference>
<sequence>MVKNQIGREIPSEIADVFGVFEGQFAKKHDYQRASGQVHAVVPGESKMLYSVREAIIKSGLKDGMTISFHHHFREGDAVLNMVMEEIAGLGIKNLTLASSSIANVHEPIIEHVKNGVITNITSSGLRDKVGAAISHGLMENPVVIRSHGGRARAIEKGEIHIDVAFLGAPSSDCYGNANGSHGKATCGSLGYARVDAEFADKVIIITDNLVPYPNTPISIPQNHVDYVVVVDSIGDPNGIAKGATRITSNPKELLIAENACKVITASPYYKEGFSFQAGSGGSTLAVARFLADAMRKDGVKAGYALGGLTGHLCEMMEEGLIEKVIDTQSFDRGAIESIKNNPNHYEISASFYANPGNKGAAVNQLDVVVLSALEIDTDFNVNVMTGSDGIIRGASGGHSDTAAGSKLSLILTPLIRGRIPTIVEKVNTVITPGESVDVVVTELGIAVNPRRQDLVEAFAKLKVPQFTIEELKEKAYSVVGTPDPVVYEDKVVAVIEYRDGSVIDVVRKVRD</sequence>
<proteinExistence type="predicted"/>
<dbReference type="SUPFAM" id="SSF100950">
    <property type="entry name" value="NagB/RpiA/CoA transferase-like"/>
    <property type="match status" value="2"/>
</dbReference>
<name>A0A1I5E8A4_9CLOT</name>
<dbReference type="InterPro" id="IPR006472">
    <property type="entry name" value="Citrate_lyase_asu"/>
</dbReference>
<keyword evidence="1" id="KW-0963">Cytoplasm</keyword>
<organism evidence="2 3">
    <name type="scientific">Proteiniclasticum ruminis</name>
    <dbReference type="NCBI Taxonomy" id="398199"/>
    <lineage>
        <taxon>Bacteria</taxon>
        <taxon>Bacillati</taxon>
        <taxon>Bacillota</taxon>
        <taxon>Clostridia</taxon>
        <taxon>Eubacteriales</taxon>
        <taxon>Clostridiaceae</taxon>
        <taxon>Proteiniclasticum</taxon>
    </lineage>
</organism>
<dbReference type="NCBIfam" id="TIGR01584">
    <property type="entry name" value="citF"/>
    <property type="match status" value="1"/>
</dbReference>
<dbReference type="Proteomes" id="UP000181899">
    <property type="component" value="Unassembled WGS sequence"/>
</dbReference>
<dbReference type="GO" id="GO:0009346">
    <property type="term" value="C:ATP-independent citrate lyase complex"/>
    <property type="evidence" value="ECO:0007669"/>
    <property type="project" value="UniProtKB-UniRule"/>
</dbReference>
<dbReference type="Pfam" id="PF04223">
    <property type="entry name" value="CitF"/>
    <property type="match status" value="1"/>
</dbReference>
<dbReference type="PIRSF" id="PIRSF009451">
    <property type="entry name" value="Citrt_lyas_alpha"/>
    <property type="match status" value="1"/>
</dbReference>
<dbReference type="GO" id="GO:0008814">
    <property type="term" value="F:citrate CoA-transferase activity"/>
    <property type="evidence" value="ECO:0007669"/>
    <property type="project" value="UniProtKB-UniRule"/>
</dbReference>
<gene>
    <name evidence="2" type="ORF">SAMN04488695_11448</name>
</gene>
<keyword evidence="3" id="KW-1185">Reference proteome</keyword>
<comment type="subcellular location">
    <subcellularLocation>
        <location evidence="1">Cytoplasm</location>
    </subcellularLocation>
</comment>
<dbReference type="GO" id="GO:0006084">
    <property type="term" value="P:acetyl-CoA metabolic process"/>
    <property type="evidence" value="ECO:0007669"/>
    <property type="project" value="UniProtKB-UniRule"/>
</dbReference>
<dbReference type="EC" id="4.1.3.6" evidence="1"/>
<reference evidence="2 3" key="1">
    <citation type="submission" date="2016-10" db="EMBL/GenBank/DDBJ databases">
        <authorList>
            <person name="de Groot N.N."/>
        </authorList>
    </citation>
    <scope>NUCLEOTIDE SEQUENCE [LARGE SCALE GENOMIC DNA]</scope>
    <source>
        <strain evidence="2 3">ML2</strain>
    </source>
</reference>
<evidence type="ECO:0000256" key="1">
    <source>
        <dbReference type="PIRNR" id="PIRNR009451"/>
    </source>
</evidence>
<dbReference type="RefSeq" id="WP_074912810.1">
    <property type="nucleotide sequence ID" value="NZ_FOVK01000014.1"/>
</dbReference>
<dbReference type="AlphaFoldDB" id="A0A1I5E8A4"/>
<accession>A0A1I5E8A4</accession>
<keyword evidence="1 2" id="KW-0456">Lyase</keyword>
<dbReference type="STRING" id="398199.SAMN05421804_11012"/>
<dbReference type="GO" id="GO:0005737">
    <property type="term" value="C:cytoplasm"/>
    <property type="evidence" value="ECO:0007669"/>
    <property type="project" value="UniProtKB-SubCell"/>
</dbReference>
<comment type="catalytic activity">
    <reaction evidence="1">
        <text>citrate = oxaloacetate + acetate</text>
        <dbReference type="Rhea" id="RHEA:10760"/>
        <dbReference type="ChEBI" id="CHEBI:16452"/>
        <dbReference type="ChEBI" id="CHEBI:16947"/>
        <dbReference type="ChEBI" id="CHEBI:30089"/>
        <dbReference type="EC" id="4.1.3.6"/>
    </reaction>
</comment>
<evidence type="ECO:0000313" key="3">
    <source>
        <dbReference type="Proteomes" id="UP000181899"/>
    </source>
</evidence>